<dbReference type="Proteomes" id="UP001366166">
    <property type="component" value="Chromosome"/>
</dbReference>
<keyword evidence="3" id="KW-0805">Transcription regulation</keyword>
<keyword evidence="4" id="KW-0238">DNA-binding</keyword>
<gene>
    <name evidence="8" type="ORF">FAK_11890</name>
</gene>
<dbReference type="PROSITE" id="PS50110">
    <property type="entry name" value="RESPONSE_REGULATORY"/>
    <property type="match status" value="1"/>
</dbReference>
<evidence type="ECO:0000256" key="4">
    <source>
        <dbReference type="ARBA" id="ARBA00023125"/>
    </source>
</evidence>
<dbReference type="InterPro" id="IPR011006">
    <property type="entry name" value="CheY-like_superfamily"/>
</dbReference>
<evidence type="ECO:0000256" key="1">
    <source>
        <dbReference type="ARBA" id="ARBA00022553"/>
    </source>
</evidence>
<dbReference type="InterPro" id="IPR050595">
    <property type="entry name" value="Bact_response_regulator"/>
</dbReference>
<dbReference type="Gene3D" id="3.40.50.2300">
    <property type="match status" value="1"/>
</dbReference>
<sequence>MADGKYVLVVDDDPDLVESVAMNLEAKGFEVGKAYDGVEGLESVKARRPDVVVLDVMMPRKDGYEVCAQLKSDSAFSGIPVILLTAVGSAVNSTSYTHRDGMTTEADEYIAKPVDLDQLAELVAELA</sequence>
<feature type="domain" description="Response regulatory" evidence="7">
    <location>
        <begin position="6"/>
        <end position="127"/>
    </location>
</feature>
<dbReference type="EMBL" id="AP028679">
    <property type="protein sequence ID" value="BEQ14123.1"/>
    <property type="molecule type" value="Genomic_DNA"/>
</dbReference>
<keyword evidence="2" id="KW-0902">Two-component regulatory system</keyword>
<dbReference type="FunFam" id="3.40.50.2300:FF:000001">
    <property type="entry name" value="DNA-binding response regulator PhoB"/>
    <property type="match status" value="1"/>
</dbReference>
<evidence type="ECO:0000313" key="8">
    <source>
        <dbReference type="EMBL" id="BEQ14123.1"/>
    </source>
</evidence>
<dbReference type="GO" id="GO:0000160">
    <property type="term" value="P:phosphorelay signal transduction system"/>
    <property type="evidence" value="ECO:0007669"/>
    <property type="project" value="UniProtKB-KW"/>
</dbReference>
<evidence type="ECO:0000256" key="6">
    <source>
        <dbReference type="PROSITE-ProRule" id="PRU00169"/>
    </source>
</evidence>
<proteinExistence type="predicted"/>
<feature type="modified residue" description="4-aspartylphosphate" evidence="6">
    <location>
        <position position="55"/>
    </location>
</feature>
<dbReference type="PANTHER" id="PTHR44591">
    <property type="entry name" value="STRESS RESPONSE REGULATOR PROTEIN 1"/>
    <property type="match status" value="1"/>
</dbReference>
<dbReference type="CDD" id="cd17574">
    <property type="entry name" value="REC_OmpR"/>
    <property type="match status" value="1"/>
</dbReference>
<keyword evidence="1 6" id="KW-0597">Phosphoprotein</keyword>
<protein>
    <recommendedName>
        <fullName evidence="7">Response regulatory domain-containing protein</fullName>
    </recommendedName>
</protein>
<dbReference type="Pfam" id="PF00072">
    <property type="entry name" value="Response_reg"/>
    <property type="match status" value="1"/>
</dbReference>
<keyword evidence="5" id="KW-0804">Transcription</keyword>
<dbReference type="AlphaFoldDB" id="A0AAU9EAK3"/>
<keyword evidence="9" id="KW-1185">Reference proteome</keyword>
<dbReference type="SUPFAM" id="SSF52172">
    <property type="entry name" value="CheY-like"/>
    <property type="match status" value="1"/>
</dbReference>
<evidence type="ECO:0000256" key="3">
    <source>
        <dbReference type="ARBA" id="ARBA00023015"/>
    </source>
</evidence>
<dbReference type="KEGG" id="dmp:FAK_11890"/>
<evidence type="ECO:0000259" key="7">
    <source>
        <dbReference type="PROSITE" id="PS50110"/>
    </source>
</evidence>
<dbReference type="InterPro" id="IPR001789">
    <property type="entry name" value="Sig_transdc_resp-reg_receiver"/>
</dbReference>
<organism evidence="8 9">
    <name type="scientific">Desulfoferula mesophila</name>
    <dbReference type="NCBI Taxonomy" id="3058419"/>
    <lineage>
        <taxon>Bacteria</taxon>
        <taxon>Pseudomonadati</taxon>
        <taxon>Thermodesulfobacteriota</taxon>
        <taxon>Desulfarculia</taxon>
        <taxon>Desulfarculales</taxon>
        <taxon>Desulfarculaceae</taxon>
        <taxon>Desulfoferula</taxon>
    </lineage>
</organism>
<accession>A0AAU9EAK3</accession>
<dbReference type="PANTHER" id="PTHR44591:SF18">
    <property type="entry name" value="REGULATORY PROTEIN"/>
    <property type="match status" value="1"/>
</dbReference>
<evidence type="ECO:0000256" key="2">
    <source>
        <dbReference type="ARBA" id="ARBA00023012"/>
    </source>
</evidence>
<reference evidence="9" key="1">
    <citation type="journal article" date="2023" name="Arch. Microbiol.">
        <title>Desulfoferula mesophilus gen. nov. sp. nov., a mesophilic sulfate-reducing bacterium isolated from a brackish lake sediment.</title>
        <authorList>
            <person name="Watanabe T."/>
            <person name="Yabe T."/>
            <person name="Tsuji J.M."/>
            <person name="Fukui M."/>
        </authorList>
    </citation>
    <scope>NUCLEOTIDE SEQUENCE [LARGE SCALE GENOMIC DNA]</scope>
    <source>
        <strain evidence="9">12FAK</strain>
    </source>
</reference>
<evidence type="ECO:0000256" key="5">
    <source>
        <dbReference type="ARBA" id="ARBA00023163"/>
    </source>
</evidence>
<dbReference type="RefSeq" id="WP_338605850.1">
    <property type="nucleotide sequence ID" value="NZ_AP028679.1"/>
</dbReference>
<dbReference type="SMART" id="SM00448">
    <property type="entry name" value="REC"/>
    <property type="match status" value="1"/>
</dbReference>
<evidence type="ECO:0000313" key="9">
    <source>
        <dbReference type="Proteomes" id="UP001366166"/>
    </source>
</evidence>
<name>A0AAU9EAK3_9BACT</name>
<dbReference type="GO" id="GO:0003677">
    <property type="term" value="F:DNA binding"/>
    <property type="evidence" value="ECO:0007669"/>
    <property type="project" value="UniProtKB-KW"/>
</dbReference>